<keyword evidence="3" id="KW-0689">Ribosomal protein</keyword>
<evidence type="ECO:0000313" key="4">
    <source>
        <dbReference type="Proteomes" id="UP000005732"/>
    </source>
</evidence>
<dbReference type="Gene3D" id="3.40.630.30">
    <property type="match status" value="1"/>
</dbReference>
<dbReference type="OrthoDB" id="2567761at2"/>
<dbReference type="PANTHER" id="PTHR43415">
    <property type="entry name" value="SPERMIDINE N(1)-ACETYLTRANSFERASE"/>
    <property type="match status" value="1"/>
</dbReference>
<name>J0CFJ0_RHILT</name>
<dbReference type="EMBL" id="JH719395">
    <property type="protein sequence ID" value="EJC82102.1"/>
    <property type="molecule type" value="Genomic_DNA"/>
</dbReference>
<gene>
    <name evidence="3" type="ORF">Rleg4DRAFT_3805</name>
</gene>
<evidence type="ECO:0000313" key="3">
    <source>
        <dbReference type="EMBL" id="EJC82102.1"/>
    </source>
</evidence>
<accession>J0CFJ0</accession>
<sequence>MAQVDIVSLKDNADPARRLRLPISDDSGRHVGDLQCIDRSMLDEPDLIDDLTRWRNQSMPFFLTQFSATEERTRQWLETISLPAADRILFVICDPGGNRFGNFGLCNIRPGAAEFDNVIRARASDIRNLMFHCGMTMLEWMFSGLGAETAKLHVFSHNEKAIGLYKRLGFAAAESLPLRRTEEQGAVKYSIVDRSDANAGFDYLRMELPVEHFRQAHPGAFSTPPAPTAPAGNDRATAPCRPW</sequence>
<dbReference type="Proteomes" id="UP000005732">
    <property type="component" value="Unassembled WGS sequence"/>
</dbReference>
<organism evidence="3 4">
    <name type="scientific">Rhizobium leguminosarum bv. trifolii WSM2297</name>
    <dbReference type="NCBI Taxonomy" id="754762"/>
    <lineage>
        <taxon>Bacteria</taxon>
        <taxon>Pseudomonadati</taxon>
        <taxon>Pseudomonadota</taxon>
        <taxon>Alphaproteobacteria</taxon>
        <taxon>Hyphomicrobiales</taxon>
        <taxon>Rhizobiaceae</taxon>
        <taxon>Rhizobium/Agrobacterium group</taxon>
        <taxon>Rhizobium</taxon>
    </lineage>
</organism>
<protein>
    <submittedName>
        <fullName evidence="3">Acetyltransferase, ribosomal protein N-acetylase</fullName>
    </submittedName>
</protein>
<proteinExistence type="predicted"/>
<dbReference type="HOGENOM" id="CLU_1234205_0_0_5"/>
<dbReference type="AlphaFoldDB" id="J0CFJ0"/>
<keyword evidence="3" id="KW-0808">Transferase</keyword>
<dbReference type="SUPFAM" id="SSF55729">
    <property type="entry name" value="Acyl-CoA N-acyltransferases (Nat)"/>
    <property type="match status" value="1"/>
</dbReference>
<evidence type="ECO:0000256" key="1">
    <source>
        <dbReference type="SAM" id="MobiDB-lite"/>
    </source>
</evidence>
<dbReference type="PANTHER" id="PTHR43415:SF3">
    <property type="entry name" value="GNAT-FAMILY ACETYLTRANSFERASE"/>
    <property type="match status" value="1"/>
</dbReference>
<feature type="domain" description="N-acetyltransferase" evidence="2">
    <location>
        <begin position="48"/>
        <end position="170"/>
    </location>
</feature>
<keyword evidence="3" id="KW-0687">Ribonucleoprotein</keyword>
<dbReference type="InterPro" id="IPR016181">
    <property type="entry name" value="Acyl_CoA_acyltransferase"/>
</dbReference>
<dbReference type="GO" id="GO:0016747">
    <property type="term" value="F:acyltransferase activity, transferring groups other than amino-acyl groups"/>
    <property type="evidence" value="ECO:0007669"/>
    <property type="project" value="InterPro"/>
</dbReference>
<feature type="region of interest" description="Disordered" evidence="1">
    <location>
        <begin position="218"/>
        <end position="243"/>
    </location>
</feature>
<dbReference type="InterPro" id="IPR000182">
    <property type="entry name" value="GNAT_dom"/>
</dbReference>
<dbReference type="Pfam" id="PF13302">
    <property type="entry name" value="Acetyltransf_3"/>
    <property type="match status" value="1"/>
</dbReference>
<reference evidence="3 4" key="1">
    <citation type="submission" date="2012-02" db="EMBL/GenBank/DDBJ databases">
        <title>Improved High-Quality Draft Sequence of Rhizobium leguminosarum bv. trifolii WSM2297.</title>
        <authorList>
            <consortium name="US DOE Joint Genome Institute"/>
            <person name="Lucas S."/>
            <person name="Han J."/>
            <person name="Lapidus A."/>
            <person name="Cheng J.-F."/>
            <person name="Goodwin L."/>
            <person name="Pitluck S."/>
            <person name="Peters L."/>
            <person name="Ovchinnikova G."/>
            <person name="Zhang X."/>
            <person name="Detter J.C."/>
            <person name="Han C."/>
            <person name="Tapia R."/>
            <person name="Land M."/>
            <person name="Hauser L."/>
            <person name="Kyrpides N."/>
            <person name="Ivanova N."/>
            <person name="Pagani I."/>
            <person name="Brau L."/>
            <person name="Yates R."/>
            <person name="O'Hara G."/>
            <person name="Rui T."/>
            <person name="Howieson J."/>
            <person name="Reeve W."/>
            <person name="Woyke T."/>
        </authorList>
    </citation>
    <scope>NUCLEOTIDE SEQUENCE [LARGE SCALE GENOMIC DNA]</scope>
    <source>
        <strain evidence="3 4">WSM2297</strain>
    </source>
</reference>
<dbReference type="RefSeq" id="WP_003583573.1">
    <property type="nucleotide sequence ID" value="NZ_JH719395.1"/>
</dbReference>
<evidence type="ECO:0000259" key="2">
    <source>
        <dbReference type="Pfam" id="PF13302"/>
    </source>
</evidence>
<dbReference type="GO" id="GO:0005840">
    <property type="term" value="C:ribosome"/>
    <property type="evidence" value="ECO:0007669"/>
    <property type="project" value="UniProtKB-KW"/>
</dbReference>